<dbReference type="PANTHER" id="PTHR12533:SF7">
    <property type="entry name" value="NFAT NUCLEAR FACTOR, ISOFORM B"/>
    <property type="match status" value="1"/>
</dbReference>
<dbReference type="InterPro" id="IPR037059">
    <property type="entry name" value="RHD_DNA_bind_dom_sf"/>
</dbReference>
<accession>A0A8F9XN83</accession>
<dbReference type="InterPro" id="IPR013783">
    <property type="entry name" value="Ig-like_fold"/>
</dbReference>
<feature type="domain" description="RHD" evidence="10">
    <location>
        <begin position="350"/>
        <end position="532"/>
    </location>
</feature>
<dbReference type="SUPFAM" id="SSF49417">
    <property type="entry name" value="p53-like transcription factors"/>
    <property type="match status" value="1"/>
</dbReference>
<evidence type="ECO:0000259" key="10">
    <source>
        <dbReference type="PROSITE" id="PS50254"/>
    </source>
</evidence>
<dbReference type="PROSITE" id="PS50254">
    <property type="entry name" value="REL_2"/>
    <property type="match status" value="1"/>
</dbReference>
<dbReference type="GO" id="GO:0005634">
    <property type="term" value="C:nucleus"/>
    <property type="evidence" value="ECO:0007669"/>
    <property type="project" value="UniProtKB-SubCell"/>
</dbReference>
<dbReference type="GO" id="GO:0005667">
    <property type="term" value="C:transcription regulator complex"/>
    <property type="evidence" value="ECO:0007669"/>
    <property type="project" value="TreeGrafter"/>
</dbReference>
<evidence type="ECO:0000256" key="3">
    <source>
        <dbReference type="ARBA" id="ARBA00022490"/>
    </source>
</evidence>
<feature type="region of interest" description="Disordered" evidence="9">
    <location>
        <begin position="152"/>
        <end position="270"/>
    </location>
</feature>
<dbReference type="InterPro" id="IPR008967">
    <property type="entry name" value="p53-like_TF_DNA-bd_sf"/>
</dbReference>
<feature type="compositionally biased region" description="Low complexity" evidence="9">
    <location>
        <begin position="744"/>
        <end position="768"/>
    </location>
</feature>
<dbReference type="GO" id="GO:0033173">
    <property type="term" value="P:calcineurin-NFAT signaling cascade"/>
    <property type="evidence" value="ECO:0007669"/>
    <property type="project" value="TreeGrafter"/>
</dbReference>
<dbReference type="SUPFAM" id="SSF81296">
    <property type="entry name" value="E set domains"/>
    <property type="match status" value="1"/>
</dbReference>
<keyword evidence="5" id="KW-0805">Transcription regulation</keyword>
<reference evidence="11" key="1">
    <citation type="journal article" date="2021" name="Mol. Immunol.">
        <title>Identification and evolution of transcription factors RHR gene family (NFAT and RBPJ) involving lamprey (Lethenteron reissneri) innate immunity.</title>
        <authorList>
            <person name="Duan X."/>
            <person name="Lv M."/>
            <person name="Liu A."/>
            <person name="Pang Y."/>
            <person name="Li Q."/>
            <person name="Su P."/>
            <person name="Gou M."/>
        </authorList>
    </citation>
    <scope>NUCLEOTIDE SEQUENCE</scope>
</reference>
<dbReference type="AlphaFoldDB" id="A0A8F9XN83"/>
<dbReference type="PANTHER" id="PTHR12533">
    <property type="entry name" value="NFAT"/>
    <property type="match status" value="1"/>
</dbReference>
<evidence type="ECO:0000256" key="9">
    <source>
        <dbReference type="SAM" id="MobiDB-lite"/>
    </source>
</evidence>
<feature type="region of interest" description="Disordered" evidence="9">
    <location>
        <begin position="859"/>
        <end position="938"/>
    </location>
</feature>
<keyword evidence="7" id="KW-0804">Transcription</keyword>
<proteinExistence type="evidence at transcript level"/>
<feature type="compositionally biased region" description="Low complexity" evidence="9">
    <location>
        <begin position="213"/>
        <end position="223"/>
    </location>
</feature>
<evidence type="ECO:0000256" key="8">
    <source>
        <dbReference type="ARBA" id="ARBA00023242"/>
    </source>
</evidence>
<feature type="region of interest" description="Disordered" evidence="9">
    <location>
        <begin position="723"/>
        <end position="768"/>
    </location>
</feature>
<dbReference type="Pfam" id="PF00554">
    <property type="entry name" value="RHD_DNA_bind"/>
    <property type="match status" value="1"/>
</dbReference>
<keyword evidence="3" id="KW-0963">Cytoplasm</keyword>
<evidence type="ECO:0000313" key="11">
    <source>
        <dbReference type="EMBL" id="QYM90048.1"/>
    </source>
</evidence>
<feature type="compositionally biased region" description="Low complexity" evidence="9">
    <location>
        <begin position="723"/>
        <end position="733"/>
    </location>
</feature>
<organism evidence="11">
    <name type="scientific">Lethenteron reissneri</name>
    <name type="common">Far Eastern brook lamprey</name>
    <name type="synonym">Lampetra reissneri</name>
    <dbReference type="NCBI Taxonomy" id="7753"/>
    <lineage>
        <taxon>Eukaryota</taxon>
        <taxon>Metazoa</taxon>
        <taxon>Chordata</taxon>
        <taxon>Craniata</taxon>
        <taxon>Vertebrata</taxon>
        <taxon>Cyclostomata</taxon>
        <taxon>Hyperoartia</taxon>
        <taxon>Petromyzontiformes</taxon>
        <taxon>Petromyzontidae</taxon>
        <taxon>Lethenteron</taxon>
    </lineage>
</organism>
<dbReference type="GO" id="GO:0000978">
    <property type="term" value="F:RNA polymerase II cis-regulatory region sequence-specific DNA binding"/>
    <property type="evidence" value="ECO:0007669"/>
    <property type="project" value="TreeGrafter"/>
</dbReference>
<evidence type="ECO:0000256" key="7">
    <source>
        <dbReference type="ARBA" id="ARBA00023163"/>
    </source>
</evidence>
<evidence type="ECO:0000256" key="5">
    <source>
        <dbReference type="ARBA" id="ARBA00023015"/>
    </source>
</evidence>
<keyword evidence="6" id="KW-0238">DNA-binding</keyword>
<name>A0A8F9XN83_LETRI</name>
<dbReference type="InterPro" id="IPR014756">
    <property type="entry name" value="Ig_E-set"/>
</dbReference>
<feature type="compositionally biased region" description="Basic and acidic residues" evidence="9">
    <location>
        <begin position="286"/>
        <end position="304"/>
    </location>
</feature>
<feature type="compositionally biased region" description="Low complexity" evidence="9">
    <location>
        <begin position="235"/>
        <end position="248"/>
    </location>
</feature>
<dbReference type="Gene3D" id="2.60.40.10">
    <property type="entry name" value="Immunoglobulins"/>
    <property type="match status" value="1"/>
</dbReference>
<feature type="region of interest" description="Disordered" evidence="9">
    <location>
        <begin position="371"/>
        <end position="393"/>
    </location>
</feature>
<dbReference type="EMBL" id="MW767604">
    <property type="protein sequence ID" value="QYM90048.1"/>
    <property type="molecule type" value="mRNA"/>
</dbReference>
<keyword evidence="4" id="KW-0597">Phosphoprotein</keyword>
<evidence type="ECO:0000256" key="1">
    <source>
        <dbReference type="ARBA" id="ARBA00004123"/>
    </source>
</evidence>
<dbReference type="InterPro" id="IPR002909">
    <property type="entry name" value="IPT_dom"/>
</dbReference>
<dbReference type="Gene3D" id="2.60.40.340">
    <property type="entry name" value="Rel homology domain (RHD), DNA-binding domain"/>
    <property type="match status" value="1"/>
</dbReference>
<protein>
    <submittedName>
        <fullName evidence="11">Nuclear factor of activated T cells 3</fullName>
    </submittedName>
</protein>
<dbReference type="Pfam" id="PF16179">
    <property type="entry name" value="RHD_dimer"/>
    <property type="match status" value="1"/>
</dbReference>
<sequence length="975" mass="103999">MSDSFEDNFLNLLFEQSVVNRSAESTQGYFTAQHDCSQAAFGPGYLMAGGHRAAAGGNGSGAPYPSPFSYDAGGGGLFKCPKIHITPGEQVDPTVLAYDSSFLSHRDSPHSLSPTRSLSPHSCHSDSSQGGDRYVHEVDDVEQEIVPSTERINLLPSPCGNEGGCPPEARHTRPGSPCKRRYPESMERDEREDGDGVGGDLAMAFAVDRHHYQQQQQLQQQQQHPHHHHPHYQHLYHYQQQQQQQQQQHHARSRSLSPKRTQGLAPGLGCPYSLTRSTELLHHASSYEHDGSGHDSPRARKEARPSVGGRHYDSLLYQYHGLDNYRLAVPPVVSMQPADMCTHSPFLRSDVYPPLDWPLPSQSGSYDLRLESQPRSHHRAHYETEGSRGAVKAQEGSHIRVKLCGYSKTPLMLQLFIGTADERPVRPHPFYQVHRVTGKTVLTPSRELVLGDTKVLDIPMLPENGMLATIDCAGILKLRNADIELRSGETDVGRKNTRVRLVFRTHVPQAGGAEPVSLQVASIPIECSQRSAQKHPLIERLSINSCSVMGGDEMVITGSNFLPESKVIFTQKGEDGRTVWEKEVDLTMENFHSAKALVRVPPYQDRNVAAPVSVQVYVCNGKQEKSQNHSLTYLPLTGVPIKQETPCEFAHQMVHTFRPASPLLPATAYGGSGASPSPPRPMAFPVSRGVASPQPLVVPARLSSSPSEQITVSARLSPSHKAAAAAVSPGSSPTLTAGSGARLSASPGRSSAFSSAAGVPSPRSSSPSASVIGIGGGGIFSPLRGVAHAAPANVAATGPPGGPAIAFGPAGRQQAFATDVPNQASRLSFGPDCGAQPPTLLVGQAARWPEGGGLRRPVAISGAAPPSAGRADASCSFRMAQPTPPPPSGHRAGRDASGERTPSAYGEMPASGGAEVAGSKGSPGERPPFGTAGGRGANCGVPFGEAPAWNPAAVKEEPPGRRRVWHEGVQHAGGW</sequence>
<feature type="compositionally biased region" description="Basic and acidic residues" evidence="9">
    <location>
        <begin position="181"/>
        <end position="191"/>
    </location>
</feature>
<dbReference type="InterPro" id="IPR032397">
    <property type="entry name" value="RHD_dimer"/>
</dbReference>
<dbReference type="GO" id="GO:0005737">
    <property type="term" value="C:cytoplasm"/>
    <property type="evidence" value="ECO:0007669"/>
    <property type="project" value="UniProtKB-SubCell"/>
</dbReference>
<dbReference type="InterPro" id="IPR011539">
    <property type="entry name" value="RHD_DNA_bind_dom"/>
</dbReference>
<feature type="region of interest" description="Disordered" evidence="9">
    <location>
        <begin position="105"/>
        <end position="132"/>
    </location>
</feature>
<feature type="region of interest" description="Disordered" evidence="9">
    <location>
        <begin position="286"/>
        <end position="307"/>
    </location>
</feature>
<evidence type="ECO:0000256" key="4">
    <source>
        <dbReference type="ARBA" id="ARBA00022553"/>
    </source>
</evidence>
<keyword evidence="8" id="KW-0539">Nucleus</keyword>
<dbReference type="InterPro" id="IPR008366">
    <property type="entry name" value="NFAT"/>
</dbReference>
<comment type="subcellular location">
    <subcellularLocation>
        <location evidence="2">Cytoplasm</location>
    </subcellularLocation>
    <subcellularLocation>
        <location evidence="1">Nucleus</location>
    </subcellularLocation>
</comment>
<feature type="compositionally biased region" description="Low complexity" evidence="9">
    <location>
        <begin position="117"/>
        <end position="128"/>
    </location>
</feature>
<evidence type="ECO:0000256" key="2">
    <source>
        <dbReference type="ARBA" id="ARBA00004496"/>
    </source>
</evidence>
<feature type="region of interest" description="Disordered" evidence="9">
    <location>
        <begin position="668"/>
        <end position="687"/>
    </location>
</feature>
<feature type="compositionally biased region" description="Basic residues" evidence="9">
    <location>
        <begin position="224"/>
        <end position="234"/>
    </location>
</feature>
<evidence type="ECO:0000256" key="6">
    <source>
        <dbReference type="ARBA" id="ARBA00023125"/>
    </source>
</evidence>
<dbReference type="GO" id="GO:0000981">
    <property type="term" value="F:DNA-binding transcription factor activity, RNA polymerase II-specific"/>
    <property type="evidence" value="ECO:0007669"/>
    <property type="project" value="TreeGrafter"/>
</dbReference>
<dbReference type="SMART" id="SM00429">
    <property type="entry name" value="IPT"/>
    <property type="match status" value="1"/>
</dbReference>
<dbReference type="PRINTS" id="PR01789">
    <property type="entry name" value="NUCFACTORATC"/>
</dbReference>